<feature type="chain" id="PRO_5041923815" evidence="1">
    <location>
        <begin position="17"/>
        <end position="124"/>
    </location>
</feature>
<feature type="signal peptide" evidence="1">
    <location>
        <begin position="1"/>
        <end position="16"/>
    </location>
</feature>
<evidence type="ECO:0000256" key="1">
    <source>
        <dbReference type="SAM" id="SignalP"/>
    </source>
</evidence>
<name>A0AAD7ZNP4_DIPPU</name>
<evidence type="ECO:0000313" key="2">
    <source>
        <dbReference type="EMBL" id="KAJ9583696.1"/>
    </source>
</evidence>
<keyword evidence="1" id="KW-0732">Signal</keyword>
<gene>
    <name evidence="2" type="ORF">L9F63_021957</name>
</gene>
<dbReference type="Proteomes" id="UP001233999">
    <property type="component" value="Unassembled WGS sequence"/>
</dbReference>
<protein>
    <submittedName>
        <fullName evidence="2">Uncharacterized protein</fullName>
    </submittedName>
</protein>
<dbReference type="AlphaFoldDB" id="A0AAD7ZNP4"/>
<dbReference type="InterPro" id="IPR036728">
    <property type="entry name" value="PBP_GOBP_sf"/>
</dbReference>
<reference evidence="2" key="2">
    <citation type="submission" date="2023-05" db="EMBL/GenBank/DDBJ databases">
        <authorList>
            <person name="Fouks B."/>
        </authorList>
    </citation>
    <scope>NUCLEOTIDE SEQUENCE</scope>
    <source>
        <strain evidence="2">Stay&amp;Tobe</strain>
        <tissue evidence="2">Testes</tissue>
    </source>
</reference>
<sequence length="124" mass="14402">MLSLILLVCMAWMCSGDPSTVEEMEEIRKKCQEEHGITDEMFMELRKKEMILEDDADEPRKCIIECLLLGFGLIKEGEVDVTTVMNIAKPILENIEKDQGREIDEEGLKDDIFEMFSRVHRRCC</sequence>
<comment type="caution">
    <text evidence="2">The sequence shown here is derived from an EMBL/GenBank/DDBJ whole genome shotgun (WGS) entry which is preliminary data.</text>
</comment>
<accession>A0AAD7ZNP4</accession>
<reference evidence="2" key="1">
    <citation type="journal article" date="2023" name="IScience">
        <title>Live-bearing cockroach genome reveals convergent evolutionary mechanisms linked to viviparity in insects and beyond.</title>
        <authorList>
            <person name="Fouks B."/>
            <person name="Harrison M.C."/>
            <person name="Mikhailova A.A."/>
            <person name="Marchal E."/>
            <person name="English S."/>
            <person name="Carruthers M."/>
            <person name="Jennings E.C."/>
            <person name="Chiamaka E.L."/>
            <person name="Frigard R.A."/>
            <person name="Pippel M."/>
            <person name="Attardo G.M."/>
            <person name="Benoit J.B."/>
            <person name="Bornberg-Bauer E."/>
            <person name="Tobe S.S."/>
        </authorList>
    </citation>
    <scope>NUCLEOTIDE SEQUENCE</scope>
    <source>
        <tissue evidence="2">Testes</tissue>
    </source>
</reference>
<dbReference type="SUPFAM" id="SSF47565">
    <property type="entry name" value="Insect pheromone/odorant-binding proteins"/>
    <property type="match status" value="1"/>
</dbReference>
<dbReference type="InterPro" id="IPR006170">
    <property type="entry name" value="PBP/GOBP"/>
</dbReference>
<organism evidence="2 3">
    <name type="scientific">Diploptera punctata</name>
    <name type="common">Pacific beetle cockroach</name>
    <dbReference type="NCBI Taxonomy" id="6984"/>
    <lineage>
        <taxon>Eukaryota</taxon>
        <taxon>Metazoa</taxon>
        <taxon>Ecdysozoa</taxon>
        <taxon>Arthropoda</taxon>
        <taxon>Hexapoda</taxon>
        <taxon>Insecta</taxon>
        <taxon>Pterygota</taxon>
        <taxon>Neoptera</taxon>
        <taxon>Polyneoptera</taxon>
        <taxon>Dictyoptera</taxon>
        <taxon>Blattodea</taxon>
        <taxon>Blaberoidea</taxon>
        <taxon>Blaberidae</taxon>
        <taxon>Diplopterinae</taxon>
        <taxon>Diploptera</taxon>
    </lineage>
</organism>
<dbReference type="GO" id="GO:0005549">
    <property type="term" value="F:odorant binding"/>
    <property type="evidence" value="ECO:0007669"/>
    <property type="project" value="InterPro"/>
</dbReference>
<proteinExistence type="predicted"/>
<dbReference type="Pfam" id="PF01395">
    <property type="entry name" value="PBP_GOBP"/>
    <property type="match status" value="1"/>
</dbReference>
<keyword evidence="3" id="KW-1185">Reference proteome</keyword>
<dbReference type="Gene3D" id="1.10.238.20">
    <property type="entry name" value="Pheromone/general odorant binding protein domain"/>
    <property type="match status" value="1"/>
</dbReference>
<dbReference type="EMBL" id="JASPKZ010007543">
    <property type="protein sequence ID" value="KAJ9583696.1"/>
    <property type="molecule type" value="Genomic_DNA"/>
</dbReference>
<dbReference type="CDD" id="cd23992">
    <property type="entry name" value="PBP_GOBP"/>
    <property type="match status" value="1"/>
</dbReference>
<evidence type="ECO:0000313" key="3">
    <source>
        <dbReference type="Proteomes" id="UP001233999"/>
    </source>
</evidence>